<evidence type="ECO:0000313" key="2">
    <source>
        <dbReference type="EMBL" id="TDN28934.1"/>
    </source>
</evidence>
<protein>
    <submittedName>
        <fullName evidence="2">Uncharacterized protein</fullName>
    </submittedName>
</protein>
<dbReference type="Proteomes" id="UP000295195">
    <property type="component" value="Unassembled WGS sequence"/>
</dbReference>
<accession>A0A4R6CQI8</accession>
<dbReference type="RefSeq" id="WP_060462871.1">
    <property type="nucleotide sequence ID" value="NZ_CP083390.1"/>
</dbReference>
<dbReference type="EMBL" id="JBETVU010000007">
    <property type="protein sequence ID" value="MES5148408.1"/>
    <property type="molecule type" value="Genomic_DNA"/>
</dbReference>
<organism evidence="2 3">
    <name type="scientific">Lactobacillus crispatus</name>
    <dbReference type="NCBI Taxonomy" id="47770"/>
    <lineage>
        <taxon>Bacteria</taxon>
        <taxon>Bacillati</taxon>
        <taxon>Bacillota</taxon>
        <taxon>Bacilli</taxon>
        <taxon>Lactobacillales</taxon>
        <taxon>Lactobacillaceae</taxon>
        <taxon>Lactobacillus</taxon>
    </lineage>
</organism>
<name>A0A4R6CQI8_9LACO</name>
<comment type="caution">
    <text evidence="2">The sequence shown here is derived from an EMBL/GenBank/DDBJ whole genome shotgun (WGS) entry which is preliminary data.</text>
</comment>
<keyword evidence="4" id="KW-1185">Reference proteome</keyword>
<sequence>MTDLKLKLTKNSKMYKDLKRAEYEALETYKNDLSDYKAFSEYVSNLLLRLSLSNEKVFTCWINSELLSNASSDKVAKTLVFFQLFAQENGLQLSVDSKQSKPNCPFITLSW</sequence>
<evidence type="ECO:0000313" key="1">
    <source>
        <dbReference type="EMBL" id="MES5148408.1"/>
    </source>
</evidence>
<evidence type="ECO:0000313" key="4">
    <source>
        <dbReference type="Proteomes" id="UP001434419"/>
    </source>
</evidence>
<dbReference type="EMBL" id="NKLP01000257">
    <property type="protein sequence ID" value="TDN28934.1"/>
    <property type="molecule type" value="Genomic_DNA"/>
</dbReference>
<reference evidence="2 3" key="1">
    <citation type="submission" date="2017-06" db="EMBL/GenBank/DDBJ databases">
        <authorList>
            <person name="Swanenburg J."/>
            <person name="Kort R."/>
        </authorList>
    </citation>
    <scope>NUCLEOTIDE SEQUENCE [LARGE SCALE GENOMIC DNA]</scope>
    <source>
        <strain evidence="2 3">RL05</strain>
    </source>
</reference>
<gene>
    <name evidence="1" type="ORF">ABVC42_00335</name>
    <name evidence="2" type="ORF">CEE75_12125</name>
</gene>
<evidence type="ECO:0000313" key="3">
    <source>
        <dbReference type="Proteomes" id="UP000295195"/>
    </source>
</evidence>
<dbReference type="AlphaFoldDB" id="A0A4R6CQI8"/>
<reference evidence="1" key="2">
    <citation type="submission" date="2024-06" db="EMBL/GenBank/DDBJ databases">
        <title>Vaginal Lactobacillus fatty acid response mechanisms reveal a metabolite-targeted strategy for bacterial vaginosis treatment.</title>
        <authorList>
            <person name="Zhu M."/>
            <person name="Blainey P.C."/>
            <person name="Bloom S.M."/>
            <person name="Kwon D.S."/>
        </authorList>
    </citation>
    <scope>NUCLEOTIDE SEQUENCE</scope>
    <source>
        <strain evidence="1">194_F1_1</strain>
    </source>
</reference>
<proteinExistence type="predicted"/>
<dbReference type="Proteomes" id="UP001434419">
    <property type="component" value="Unassembled WGS sequence"/>
</dbReference>